<keyword evidence="1 4" id="KW-0597">Phosphoprotein</keyword>
<evidence type="ECO:0000259" key="5">
    <source>
        <dbReference type="PROSITE" id="PS50110"/>
    </source>
</evidence>
<dbReference type="Proteomes" id="UP000298588">
    <property type="component" value="Chromosome"/>
</dbReference>
<dbReference type="InterPro" id="IPR001789">
    <property type="entry name" value="Sig_transdc_resp-reg_receiver"/>
</dbReference>
<evidence type="ECO:0000313" key="6">
    <source>
        <dbReference type="EMBL" id="QCK88627.1"/>
    </source>
</evidence>
<dbReference type="InterPro" id="IPR050595">
    <property type="entry name" value="Bact_response_regulator"/>
</dbReference>
<dbReference type="OrthoDB" id="8019678at2"/>
<evidence type="ECO:0000256" key="4">
    <source>
        <dbReference type="PROSITE-ProRule" id="PRU00169"/>
    </source>
</evidence>
<protein>
    <submittedName>
        <fullName evidence="6">Response regulator</fullName>
    </submittedName>
</protein>
<dbReference type="AlphaFoldDB" id="A0A4D7QUD8"/>
<dbReference type="Gene3D" id="3.40.50.2300">
    <property type="match status" value="1"/>
</dbReference>
<evidence type="ECO:0000256" key="2">
    <source>
        <dbReference type="ARBA" id="ARBA00023015"/>
    </source>
</evidence>
<keyword evidence="2" id="KW-0805">Transcription regulation</keyword>
<dbReference type="SMART" id="SM00448">
    <property type="entry name" value="REC"/>
    <property type="match status" value="1"/>
</dbReference>
<evidence type="ECO:0000256" key="1">
    <source>
        <dbReference type="ARBA" id="ARBA00022553"/>
    </source>
</evidence>
<dbReference type="GO" id="GO:0000160">
    <property type="term" value="P:phosphorelay signal transduction system"/>
    <property type="evidence" value="ECO:0007669"/>
    <property type="project" value="InterPro"/>
</dbReference>
<keyword evidence="7" id="KW-1185">Reference proteome</keyword>
<dbReference type="PANTHER" id="PTHR44591:SF3">
    <property type="entry name" value="RESPONSE REGULATORY DOMAIN-CONTAINING PROTEIN"/>
    <property type="match status" value="1"/>
</dbReference>
<dbReference type="InterPro" id="IPR011006">
    <property type="entry name" value="CheY-like_superfamily"/>
</dbReference>
<reference evidence="6 7" key="1">
    <citation type="submission" date="2019-04" db="EMBL/GenBank/DDBJ databases">
        <title>Phreatobacter aquaticus sp. nov.</title>
        <authorList>
            <person name="Choi A."/>
            <person name="Baek K."/>
        </authorList>
    </citation>
    <scope>NUCLEOTIDE SEQUENCE [LARGE SCALE GENOMIC DNA]</scope>
    <source>
        <strain evidence="6 7">NMCR1094</strain>
    </source>
</reference>
<accession>A0A4D7QUD8</accession>
<sequence length="138" mass="14956">MSEDDEIKPKDVPEATILFVDDDYLIAMSTVDMLEDLGHRVIEASSAQEALAILESGEHVDAIVTDHAMPGMTGAELAERARQLRPNIPILLATGYAELPPGVSSTLPRLGKPYQQRDLSAKLAGLLPKKSPDRSHSQ</sequence>
<name>A0A4D7QUD8_9HYPH</name>
<evidence type="ECO:0000313" key="7">
    <source>
        <dbReference type="Proteomes" id="UP000298588"/>
    </source>
</evidence>
<evidence type="ECO:0000256" key="3">
    <source>
        <dbReference type="ARBA" id="ARBA00023163"/>
    </source>
</evidence>
<dbReference type="Pfam" id="PF00072">
    <property type="entry name" value="Response_reg"/>
    <property type="match status" value="1"/>
</dbReference>
<proteinExistence type="predicted"/>
<dbReference type="PROSITE" id="PS50110">
    <property type="entry name" value="RESPONSE_REGULATORY"/>
    <property type="match status" value="1"/>
</dbReference>
<feature type="modified residue" description="4-aspartylphosphate" evidence="4">
    <location>
        <position position="66"/>
    </location>
</feature>
<feature type="domain" description="Response regulatory" evidence="5">
    <location>
        <begin position="16"/>
        <end position="127"/>
    </location>
</feature>
<keyword evidence="3" id="KW-0804">Transcription</keyword>
<dbReference type="KEGG" id="paqt:E8L99_04505"/>
<dbReference type="SUPFAM" id="SSF52172">
    <property type="entry name" value="CheY-like"/>
    <property type="match status" value="1"/>
</dbReference>
<dbReference type="EMBL" id="CP039865">
    <property type="protein sequence ID" value="QCK88627.1"/>
    <property type="molecule type" value="Genomic_DNA"/>
</dbReference>
<dbReference type="PANTHER" id="PTHR44591">
    <property type="entry name" value="STRESS RESPONSE REGULATOR PROTEIN 1"/>
    <property type="match status" value="1"/>
</dbReference>
<organism evidence="6 7">
    <name type="scientific">Phreatobacter aquaticus</name>
    <dbReference type="NCBI Taxonomy" id="2570229"/>
    <lineage>
        <taxon>Bacteria</taxon>
        <taxon>Pseudomonadati</taxon>
        <taxon>Pseudomonadota</taxon>
        <taxon>Alphaproteobacteria</taxon>
        <taxon>Hyphomicrobiales</taxon>
        <taxon>Phreatobacteraceae</taxon>
        <taxon>Phreatobacter</taxon>
    </lineage>
</organism>
<gene>
    <name evidence="6" type="ORF">E8L99_04505</name>
</gene>